<evidence type="ECO:0000313" key="3">
    <source>
        <dbReference type="Proteomes" id="UP000727407"/>
    </source>
</evidence>
<sequence>MQRKLKELLHSVEKAHKADIQTYSSGHLGPNRLTLKPLNCRPCKPIWNRPKRTDMGPCHIQGRHKSEANVEETIDALCGFTIHTIPRIQEKPGSPSEDLVTTDVREGLDKTELDTLAEGKQEHSAASDSHEAELTWSDRLDRRKILRTKDLSARKCLSGREVAKRHERKLQQ</sequence>
<evidence type="ECO:0000256" key="1">
    <source>
        <dbReference type="SAM" id="MobiDB-lite"/>
    </source>
</evidence>
<evidence type="ECO:0000313" key="2">
    <source>
        <dbReference type="EMBL" id="KAF5890024.1"/>
    </source>
</evidence>
<proteinExistence type="predicted"/>
<feature type="non-terminal residue" evidence="2">
    <location>
        <position position="172"/>
    </location>
</feature>
<comment type="caution">
    <text evidence="2">The sequence shown here is derived from an EMBL/GenBank/DDBJ whole genome shotgun (WGS) entry which is preliminary data.</text>
</comment>
<dbReference type="Proteomes" id="UP000727407">
    <property type="component" value="Unassembled WGS sequence"/>
</dbReference>
<reference evidence="2" key="1">
    <citation type="submission" date="2020-07" db="EMBL/GenBank/DDBJ databases">
        <title>Clarias magur genome sequencing, assembly and annotation.</title>
        <authorList>
            <person name="Kushwaha B."/>
            <person name="Kumar R."/>
            <person name="Das P."/>
            <person name="Joshi C.G."/>
            <person name="Kumar D."/>
            <person name="Nagpure N.S."/>
            <person name="Pandey M."/>
            <person name="Agarwal S."/>
            <person name="Srivastava S."/>
            <person name="Singh M."/>
            <person name="Sahoo L."/>
            <person name="Jayasankar P."/>
            <person name="Meher P.K."/>
            <person name="Koringa P.G."/>
            <person name="Iquebal M.A."/>
            <person name="Das S.P."/>
            <person name="Bit A."/>
            <person name="Patnaik S."/>
            <person name="Patel N."/>
            <person name="Shah T.M."/>
            <person name="Hinsu A."/>
            <person name="Jena J.K."/>
        </authorList>
    </citation>
    <scope>NUCLEOTIDE SEQUENCE</scope>
    <source>
        <strain evidence="2">CIFAMagur01</strain>
        <tissue evidence="2">Testis</tissue>
    </source>
</reference>
<organism evidence="2 3">
    <name type="scientific">Clarias magur</name>
    <name type="common">Asian catfish</name>
    <name type="synonym">Macropteronotus magur</name>
    <dbReference type="NCBI Taxonomy" id="1594786"/>
    <lineage>
        <taxon>Eukaryota</taxon>
        <taxon>Metazoa</taxon>
        <taxon>Chordata</taxon>
        <taxon>Craniata</taxon>
        <taxon>Vertebrata</taxon>
        <taxon>Euteleostomi</taxon>
        <taxon>Actinopterygii</taxon>
        <taxon>Neopterygii</taxon>
        <taxon>Teleostei</taxon>
        <taxon>Ostariophysi</taxon>
        <taxon>Siluriformes</taxon>
        <taxon>Clariidae</taxon>
        <taxon>Clarias</taxon>
    </lineage>
</organism>
<accession>A0A8J4WRF1</accession>
<keyword evidence="3" id="KW-1185">Reference proteome</keyword>
<protein>
    <submittedName>
        <fullName evidence="2">Uncharacterized protein</fullName>
    </submittedName>
</protein>
<dbReference type="EMBL" id="QNUK01000734">
    <property type="protein sequence ID" value="KAF5890024.1"/>
    <property type="molecule type" value="Genomic_DNA"/>
</dbReference>
<dbReference type="OrthoDB" id="10024479at2759"/>
<dbReference type="PANTHER" id="PTHR34916">
    <property type="entry name" value="GI:13385330"/>
    <property type="match status" value="1"/>
</dbReference>
<gene>
    <name evidence="2" type="ORF">DAT39_020273</name>
</gene>
<dbReference type="PANTHER" id="PTHR34916:SF1">
    <property type="entry name" value="GI:13385330"/>
    <property type="match status" value="1"/>
</dbReference>
<feature type="region of interest" description="Disordered" evidence="1">
    <location>
        <begin position="88"/>
        <end position="111"/>
    </location>
</feature>
<name>A0A8J4WRF1_CLAMG</name>
<dbReference type="AlphaFoldDB" id="A0A8J4WRF1"/>